<dbReference type="InterPro" id="IPR036291">
    <property type="entry name" value="NAD(P)-bd_dom_sf"/>
</dbReference>
<evidence type="ECO:0000256" key="3">
    <source>
        <dbReference type="ARBA" id="ARBA00022490"/>
    </source>
</evidence>
<evidence type="ECO:0000256" key="6">
    <source>
        <dbReference type="RuleBase" id="RU364000"/>
    </source>
</evidence>
<dbReference type="Pfam" id="PF08240">
    <property type="entry name" value="ADH_N"/>
    <property type="match status" value="1"/>
</dbReference>
<dbReference type="Gene3D" id="3.90.180.10">
    <property type="entry name" value="Medium-chain alcohol dehydrogenases, catalytic domain"/>
    <property type="match status" value="1"/>
</dbReference>
<gene>
    <name evidence="8" type="ORF">C1752_03742</name>
</gene>
<dbReference type="InterPro" id="IPR014182">
    <property type="entry name" value="ADH_Zn_typ-1"/>
</dbReference>
<comment type="similarity">
    <text evidence="6">Belongs to the zinc-containing alcohol dehydrogenase family. Quinone oxidoreductase subfamily.</text>
</comment>
<dbReference type="EMBL" id="PQWO01000010">
    <property type="protein sequence ID" value="PZD72420.1"/>
    <property type="molecule type" value="Genomic_DNA"/>
</dbReference>
<dbReference type="GO" id="GO:0005737">
    <property type="term" value="C:cytoplasm"/>
    <property type="evidence" value="ECO:0007669"/>
    <property type="project" value="UniProtKB-SubCell"/>
</dbReference>
<comment type="subunit">
    <text evidence="2">Homotetramer.</text>
</comment>
<evidence type="ECO:0000259" key="7">
    <source>
        <dbReference type="SMART" id="SM00829"/>
    </source>
</evidence>
<protein>
    <recommendedName>
        <fullName evidence="6">Zinc-type alcohol dehydrogenase-like protein</fullName>
    </recommendedName>
</protein>
<evidence type="ECO:0000256" key="4">
    <source>
        <dbReference type="ARBA" id="ARBA00022857"/>
    </source>
</evidence>
<dbReference type="GO" id="GO:0016491">
    <property type="term" value="F:oxidoreductase activity"/>
    <property type="evidence" value="ECO:0007669"/>
    <property type="project" value="UniProtKB-KW"/>
</dbReference>
<sequence>MMKAIGYTDAGPISAENALIEFETDIPKPGPNDLLVEVRGISVNPVDVKVRAGAQPDNGPRILGFDAAGTVKEVGSDVTQFRSGDEVFYAGDITRPGTNAEFHRVDERIVGRKPSSLSFAEAAGMPLTSITAWEILFDSFGLKEGEGAGEALLVVGGAGGVGSILTQLAKKLTKLTVIVTASRDATREWSEKMGADHIINHHNPLDEEMKALGISPRYVASLTHTGIHYEAIQALIKPRGHIALIDDPESLDVIPLKKKALSVSWEFMFTRSMFQTEDMNEQHKLLNRVSKLLDDGTLIPTVNNHGGVLNVESLRAAHELQESGKAIGKTVLDGLGTECS</sequence>
<dbReference type="Proteomes" id="UP000248857">
    <property type="component" value="Unassembled WGS sequence"/>
</dbReference>
<accession>A0A2W1JFG7</accession>
<dbReference type="SUPFAM" id="SSF50129">
    <property type="entry name" value="GroES-like"/>
    <property type="match status" value="1"/>
</dbReference>
<name>A0A2W1JFG7_9CYAN</name>
<dbReference type="NCBIfam" id="TIGR02817">
    <property type="entry name" value="adh_fam_1"/>
    <property type="match status" value="1"/>
</dbReference>
<dbReference type="SUPFAM" id="SSF51735">
    <property type="entry name" value="NAD(P)-binding Rossmann-fold domains"/>
    <property type="match status" value="1"/>
</dbReference>
<keyword evidence="3" id="KW-0963">Cytoplasm</keyword>
<keyword evidence="6" id="KW-0479">Metal-binding</keyword>
<comment type="caution">
    <text evidence="8">The sequence shown here is derived from an EMBL/GenBank/DDBJ whole genome shotgun (WGS) entry which is preliminary data.</text>
</comment>
<feature type="domain" description="Enoyl reductase (ER)" evidence="7">
    <location>
        <begin position="11"/>
        <end position="332"/>
    </location>
</feature>
<evidence type="ECO:0000256" key="2">
    <source>
        <dbReference type="ARBA" id="ARBA00011881"/>
    </source>
</evidence>
<dbReference type="Pfam" id="PF13602">
    <property type="entry name" value="ADH_zinc_N_2"/>
    <property type="match status" value="1"/>
</dbReference>
<dbReference type="PANTHER" id="PTHR44154">
    <property type="entry name" value="QUINONE OXIDOREDUCTASE"/>
    <property type="match status" value="1"/>
</dbReference>
<evidence type="ECO:0000256" key="1">
    <source>
        <dbReference type="ARBA" id="ARBA00004496"/>
    </source>
</evidence>
<dbReference type="InterPro" id="IPR011032">
    <property type="entry name" value="GroES-like_sf"/>
</dbReference>
<keyword evidence="9" id="KW-1185">Reference proteome</keyword>
<evidence type="ECO:0000313" key="9">
    <source>
        <dbReference type="Proteomes" id="UP000248857"/>
    </source>
</evidence>
<reference evidence="8 9" key="1">
    <citation type="journal article" date="2018" name="Sci. Rep.">
        <title>A novel species of the marine cyanobacterium Acaryochloris with a unique pigment content and lifestyle.</title>
        <authorList>
            <person name="Partensky F."/>
            <person name="Six C."/>
            <person name="Ratin M."/>
            <person name="Garczarek L."/>
            <person name="Vaulot D."/>
            <person name="Probert I."/>
            <person name="Calteau A."/>
            <person name="Gourvil P."/>
            <person name="Marie D."/>
            <person name="Grebert T."/>
            <person name="Bouchier C."/>
            <person name="Le Panse S."/>
            <person name="Gachenot M."/>
            <person name="Rodriguez F."/>
            <person name="Garrido J.L."/>
        </authorList>
    </citation>
    <scope>NUCLEOTIDE SEQUENCE [LARGE SCALE GENOMIC DNA]</scope>
    <source>
        <strain evidence="8 9">RCC1774</strain>
    </source>
</reference>
<dbReference type="GO" id="GO:0003723">
    <property type="term" value="F:RNA binding"/>
    <property type="evidence" value="ECO:0007669"/>
    <property type="project" value="UniProtKB-KW"/>
</dbReference>
<dbReference type="InterPro" id="IPR002364">
    <property type="entry name" value="Quin_OxRdtase/zeta-crystal_CS"/>
</dbReference>
<evidence type="ECO:0000256" key="5">
    <source>
        <dbReference type="ARBA" id="ARBA00022884"/>
    </source>
</evidence>
<dbReference type="InterPro" id="IPR020843">
    <property type="entry name" value="ER"/>
</dbReference>
<dbReference type="CDD" id="cd08252">
    <property type="entry name" value="AL_MDR"/>
    <property type="match status" value="1"/>
</dbReference>
<dbReference type="Gene3D" id="3.40.50.720">
    <property type="entry name" value="NAD(P)-binding Rossmann-like Domain"/>
    <property type="match status" value="1"/>
</dbReference>
<keyword evidence="6" id="KW-0862">Zinc</keyword>
<dbReference type="InterPro" id="IPR013154">
    <property type="entry name" value="ADH-like_N"/>
</dbReference>
<organism evidence="8 9">
    <name type="scientific">Acaryochloris thomasi RCC1774</name>
    <dbReference type="NCBI Taxonomy" id="1764569"/>
    <lineage>
        <taxon>Bacteria</taxon>
        <taxon>Bacillati</taxon>
        <taxon>Cyanobacteriota</taxon>
        <taxon>Cyanophyceae</taxon>
        <taxon>Acaryochloridales</taxon>
        <taxon>Acaryochloridaceae</taxon>
        <taxon>Acaryochloris</taxon>
        <taxon>Acaryochloris thomasi</taxon>
    </lineage>
</organism>
<dbReference type="PANTHER" id="PTHR44154:SF1">
    <property type="entry name" value="QUINONE OXIDOREDUCTASE"/>
    <property type="match status" value="1"/>
</dbReference>
<dbReference type="InterPro" id="IPR051603">
    <property type="entry name" value="Zinc-ADH_QOR/CCCR"/>
</dbReference>
<keyword evidence="5" id="KW-0694">RNA-binding</keyword>
<dbReference type="SMART" id="SM00829">
    <property type="entry name" value="PKS_ER"/>
    <property type="match status" value="1"/>
</dbReference>
<evidence type="ECO:0000313" key="8">
    <source>
        <dbReference type="EMBL" id="PZD72420.1"/>
    </source>
</evidence>
<dbReference type="PROSITE" id="PS01162">
    <property type="entry name" value="QOR_ZETA_CRYSTAL"/>
    <property type="match status" value="1"/>
</dbReference>
<dbReference type="AlphaFoldDB" id="A0A2W1JFG7"/>
<keyword evidence="6" id="KW-0560">Oxidoreductase</keyword>
<proteinExistence type="inferred from homology"/>
<dbReference type="GO" id="GO:0008270">
    <property type="term" value="F:zinc ion binding"/>
    <property type="evidence" value="ECO:0007669"/>
    <property type="project" value="InterPro"/>
</dbReference>
<comment type="subcellular location">
    <subcellularLocation>
        <location evidence="1">Cytoplasm</location>
    </subcellularLocation>
</comment>
<keyword evidence="4" id="KW-0521">NADP</keyword>